<keyword evidence="7" id="KW-1185">Reference proteome</keyword>
<evidence type="ECO:0000256" key="4">
    <source>
        <dbReference type="SAM" id="SignalP"/>
    </source>
</evidence>
<evidence type="ECO:0000259" key="5">
    <source>
        <dbReference type="Pfam" id="PF22244"/>
    </source>
</evidence>
<dbReference type="Pfam" id="PF22244">
    <property type="entry name" value="GCE_fung"/>
    <property type="match status" value="1"/>
</dbReference>
<dbReference type="Proteomes" id="UP000009080">
    <property type="component" value="Chromosome"/>
</dbReference>
<name>C5BN23_TERTT</name>
<dbReference type="PDB" id="6HSW">
    <property type="method" value="X-ray"/>
    <property type="resolution" value="2.15 A"/>
    <property type="chains" value="A/B/C=26-445"/>
</dbReference>
<evidence type="ECO:0000256" key="2">
    <source>
        <dbReference type="ARBA" id="ARBA00022729"/>
    </source>
</evidence>
<evidence type="ECO:0007829" key="8">
    <source>
        <dbReference type="PDB" id="6HSW"/>
    </source>
</evidence>
<dbReference type="SMR" id="C5BN23"/>
<dbReference type="eggNOG" id="COG1506">
    <property type="taxonomic scope" value="Bacteria"/>
</dbReference>
<dbReference type="BRENDA" id="3.1.1.117">
    <property type="organism ID" value="9581"/>
</dbReference>
<sequence>MRNPLRYTLLAFLLGHLGIAQSAPLTADQDHAQLLHVLGIENLRRGADGNTDSPFAANTDEAKANTALDSLPPLLTSVSGQAIASATDWEANRPALLNTFSQEIYGYVPGGAPELHWKAGSTTPIDDSGTSAIRQHFTSTLVHPENAALNLSLNFTLVLPKSNKPVPVVVVMSFDPGIWERFRDRMPAERYAQIQADNARWREQVVNAGWGYAEIIPTEFQADSGDGLSQGIIGFVNNGKPRNPTDWGALRAWAWSASQVLTYLQTDSRVAADRISVHGHSRFGKAALVAMAFDNRFAAGFISSSGEGGAKLWRRNFGEQVGNLAGAGEYHWMAGNFVKYAGPKKVNDIPVDAHQLLALCAPRPVLVSVGSQGESWVDPKGMLLAAYHATPAYALFGEQGVTQNELPAVGNGLLAGKLAFRQHEGGHTPAPNWETFITFATRQWASPNRLK</sequence>
<proteinExistence type="evidence at protein level"/>
<gene>
    <name evidence="6" type="ordered locus">TERTU_0517</name>
</gene>
<keyword evidence="8" id="KW-0002">3D-structure</keyword>
<dbReference type="AlphaFoldDB" id="C5BN23"/>
<feature type="chain" id="PRO_5002946511" evidence="4">
    <location>
        <begin position="23"/>
        <end position="451"/>
    </location>
</feature>
<reference evidence="6 7" key="1">
    <citation type="journal article" date="2009" name="PLoS ONE">
        <title>The complete genome of Teredinibacter turnerae T7901: an intracellular endosymbiont of marine wood-boring bivalves (shipworms).</title>
        <authorList>
            <person name="Yang J.C."/>
            <person name="Madupu R."/>
            <person name="Durkin A.S."/>
            <person name="Ekborg N.A."/>
            <person name="Pedamallu C.S."/>
            <person name="Hostetler J.B."/>
            <person name="Radune D."/>
            <person name="Toms B.S."/>
            <person name="Henrissat B."/>
            <person name="Coutinho P.M."/>
            <person name="Schwarz S."/>
            <person name="Field L."/>
            <person name="Trindade-Silva A.E."/>
            <person name="Soares C.A.G."/>
            <person name="Elshahawi S."/>
            <person name="Hanora A."/>
            <person name="Schmidt E.W."/>
            <person name="Haygood M.G."/>
            <person name="Posfai J."/>
            <person name="Benner J."/>
            <person name="Madinger C."/>
            <person name="Nove J."/>
            <person name="Anton B."/>
            <person name="Chaudhary K."/>
            <person name="Foster J."/>
            <person name="Holman A."/>
            <person name="Kumar S."/>
            <person name="Lessard P.A."/>
            <person name="Luyten Y.A."/>
            <person name="Slatko B."/>
            <person name="Wood N."/>
            <person name="Wu B."/>
            <person name="Teplitski M."/>
            <person name="Mougous J.D."/>
            <person name="Ward N."/>
            <person name="Eisen J.A."/>
            <person name="Badger J.H."/>
            <person name="Distel D.L."/>
        </authorList>
    </citation>
    <scope>NUCLEOTIDE SEQUENCE [LARGE SCALE GENOMIC DNA]</scope>
    <source>
        <strain evidence="7">ATCC 39867 / T7901</strain>
    </source>
</reference>
<dbReference type="Gene3D" id="3.40.50.1820">
    <property type="entry name" value="alpha/beta hydrolase"/>
    <property type="match status" value="1"/>
</dbReference>
<protein>
    <submittedName>
        <fullName evidence="6">Carbohydrate esterase family 15 domain protein</fullName>
    </submittedName>
</protein>
<organism evidence="6 7">
    <name type="scientific">Teredinibacter turnerae (strain ATCC 39867 / T7901)</name>
    <dbReference type="NCBI Taxonomy" id="377629"/>
    <lineage>
        <taxon>Bacteria</taxon>
        <taxon>Pseudomonadati</taxon>
        <taxon>Pseudomonadota</taxon>
        <taxon>Gammaproteobacteria</taxon>
        <taxon>Cellvibrionales</taxon>
        <taxon>Cellvibrionaceae</taxon>
        <taxon>Teredinibacter</taxon>
    </lineage>
</organism>
<dbReference type="InterPro" id="IPR054579">
    <property type="entry name" value="GCE-like_dom"/>
</dbReference>
<keyword evidence="3" id="KW-0378">Hydrolase</keyword>
<dbReference type="ESTHER" id="tertt-c5bn23">
    <property type="family name" value="Glucuronoyl_esterase"/>
</dbReference>
<feature type="signal peptide" evidence="4">
    <location>
        <begin position="1"/>
        <end position="22"/>
    </location>
</feature>
<keyword evidence="1" id="KW-0719">Serine esterase</keyword>
<dbReference type="EMBL" id="CP001614">
    <property type="protein sequence ID" value="ACR12575.1"/>
    <property type="molecule type" value="Genomic_DNA"/>
</dbReference>
<dbReference type="InterPro" id="IPR029058">
    <property type="entry name" value="AB_hydrolase_fold"/>
</dbReference>
<evidence type="ECO:0000313" key="7">
    <source>
        <dbReference type="Proteomes" id="UP000009080"/>
    </source>
</evidence>
<dbReference type="PDBsum" id="6HSW"/>
<dbReference type="RefSeq" id="WP_015818687.1">
    <property type="nucleotide sequence ID" value="NC_012997.1"/>
</dbReference>
<dbReference type="HOGENOM" id="CLU_045118_0_0_6"/>
<keyword evidence="2 4" id="KW-0732">Signal</keyword>
<evidence type="ECO:0000256" key="3">
    <source>
        <dbReference type="ARBA" id="ARBA00022801"/>
    </source>
</evidence>
<dbReference type="SUPFAM" id="SSF53474">
    <property type="entry name" value="alpha/beta-Hydrolases"/>
    <property type="match status" value="1"/>
</dbReference>
<reference evidence="8" key="2">
    <citation type="journal article" date="2019" name="J. Biol. Chem.">
        <title>Structure-function analyses reveal that a glucuronoyl esterase from &lt;i&gt;Teredinibacter turnerae&lt;/i&gt; interacts with carbohydrates and aromatic compounds.</title>
        <authorList>
            <person name="Arnling Baath J."/>
            <person name="Mazurkewich S."/>
            <person name="Poulsen J.N."/>
            <person name="Olsson L."/>
            <person name="Lo Leggio L."/>
            <person name="Larsbrink J."/>
        </authorList>
    </citation>
    <scope>X-RAY CRYSTALLOGRAPHY (2.15 ANGSTROMS) OF 26-445</scope>
</reference>
<feature type="domain" description="4-O-methyl-glucuronoyl methylesterase-like" evidence="5">
    <location>
        <begin position="245"/>
        <end position="397"/>
    </location>
</feature>
<dbReference type="OrthoDB" id="217645at2"/>
<dbReference type="KEGG" id="ttu:TERTU_0517"/>
<evidence type="ECO:0000313" key="6">
    <source>
        <dbReference type="EMBL" id="ACR12575.1"/>
    </source>
</evidence>
<accession>C5BN23</accession>
<dbReference type="GO" id="GO:0052689">
    <property type="term" value="F:carboxylic ester hydrolase activity"/>
    <property type="evidence" value="ECO:0007669"/>
    <property type="project" value="UniProtKB-KW"/>
</dbReference>
<evidence type="ECO:0000256" key="1">
    <source>
        <dbReference type="ARBA" id="ARBA00022487"/>
    </source>
</evidence>
<dbReference type="STRING" id="377629.TERTU_0517"/>